<gene>
    <name evidence="1" type="ORF">IE53DRAFT_202178</name>
</gene>
<evidence type="ECO:0000313" key="1">
    <source>
        <dbReference type="EMBL" id="PWN48331.1"/>
    </source>
</evidence>
<protein>
    <submittedName>
        <fullName evidence="1">Uncharacterized protein</fullName>
    </submittedName>
</protein>
<proteinExistence type="predicted"/>
<accession>A0ACD0NR80</accession>
<sequence length="169" mass="18293">MARTRKKCVLSPTTLILTLSLSHSCLPSFGMRLSSTNTLPTLLDLELIEISGQRRPALHPPLPSQTGASDSVSHSHSSVVTRTSPTWCRSDIGSSPIVPPTCSPSVILSSPIESSSPLLSASLPLGTGWHLIVQDTVCTWFSVFHSYYSMHTRSKSQPTPQRQEEGNPT</sequence>
<reference evidence="1 2" key="1">
    <citation type="journal article" date="2018" name="Mol. Biol. Evol.">
        <title>Broad Genomic Sampling Reveals a Smut Pathogenic Ancestry of the Fungal Clade Ustilaginomycotina.</title>
        <authorList>
            <person name="Kijpornyongpan T."/>
            <person name="Mondo S.J."/>
            <person name="Barry K."/>
            <person name="Sandor L."/>
            <person name="Lee J."/>
            <person name="Lipzen A."/>
            <person name="Pangilinan J."/>
            <person name="LaButti K."/>
            <person name="Hainaut M."/>
            <person name="Henrissat B."/>
            <person name="Grigoriev I.V."/>
            <person name="Spatafora J.W."/>
            <person name="Aime M.C."/>
        </authorList>
    </citation>
    <scope>NUCLEOTIDE SEQUENCE [LARGE SCALE GENOMIC DNA]</scope>
    <source>
        <strain evidence="1 2">SA 807</strain>
    </source>
</reference>
<organism evidence="1 2">
    <name type="scientific">Violaceomyces palustris</name>
    <dbReference type="NCBI Taxonomy" id="1673888"/>
    <lineage>
        <taxon>Eukaryota</taxon>
        <taxon>Fungi</taxon>
        <taxon>Dikarya</taxon>
        <taxon>Basidiomycota</taxon>
        <taxon>Ustilaginomycotina</taxon>
        <taxon>Ustilaginomycetes</taxon>
        <taxon>Violaceomycetales</taxon>
        <taxon>Violaceomycetaceae</taxon>
        <taxon>Violaceomyces</taxon>
    </lineage>
</organism>
<name>A0ACD0NR80_9BASI</name>
<dbReference type="Proteomes" id="UP000245626">
    <property type="component" value="Unassembled WGS sequence"/>
</dbReference>
<dbReference type="EMBL" id="KZ820224">
    <property type="protein sequence ID" value="PWN48331.1"/>
    <property type="molecule type" value="Genomic_DNA"/>
</dbReference>
<evidence type="ECO:0000313" key="2">
    <source>
        <dbReference type="Proteomes" id="UP000245626"/>
    </source>
</evidence>
<keyword evidence="2" id="KW-1185">Reference proteome</keyword>